<name>A0AA88TDE5_9TELE</name>
<feature type="region of interest" description="Disordered" evidence="1">
    <location>
        <begin position="53"/>
        <end position="80"/>
    </location>
</feature>
<evidence type="ECO:0000256" key="1">
    <source>
        <dbReference type="SAM" id="MobiDB-lite"/>
    </source>
</evidence>
<reference evidence="2" key="1">
    <citation type="submission" date="2023-08" db="EMBL/GenBank/DDBJ databases">
        <title>Chromosome-level Genome Assembly of mud carp (Cirrhinus molitorella).</title>
        <authorList>
            <person name="Liu H."/>
        </authorList>
    </citation>
    <scope>NUCLEOTIDE SEQUENCE</scope>
    <source>
        <strain evidence="2">Prfri</strain>
        <tissue evidence="2">Muscle</tissue>
    </source>
</reference>
<keyword evidence="3" id="KW-1185">Reference proteome</keyword>
<organism evidence="2 3">
    <name type="scientific">Cirrhinus molitorella</name>
    <name type="common">mud carp</name>
    <dbReference type="NCBI Taxonomy" id="172907"/>
    <lineage>
        <taxon>Eukaryota</taxon>
        <taxon>Metazoa</taxon>
        <taxon>Chordata</taxon>
        <taxon>Craniata</taxon>
        <taxon>Vertebrata</taxon>
        <taxon>Euteleostomi</taxon>
        <taxon>Actinopterygii</taxon>
        <taxon>Neopterygii</taxon>
        <taxon>Teleostei</taxon>
        <taxon>Ostariophysi</taxon>
        <taxon>Cypriniformes</taxon>
        <taxon>Cyprinidae</taxon>
        <taxon>Labeoninae</taxon>
        <taxon>Labeonini</taxon>
        <taxon>Cirrhinus</taxon>
    </lineage>
</organism>
<protein>
    <submittedName>
        <fullName evidence="2">Uncharacterized protein</fullName>
    </submittedName>
</protein>
<gene>
    <name evidence="2" type="ORF">Q8A67_022360</name>
</gene>
<evidence type="ECO:0000313" key="3">
    <source>
        <dbReference type="Proteomes" id="UP001187343"/>
    </source>
</evidence>
<feature type="region of interest" description="Disordered" evidence="1">
    <location>
        <begin position="24"/>
        <end position="43"/>
    </location>
</feature>
<evidence type="ECO:0000313" key="2">
    <source>
        <dbReference type="EMBL" id="KAK2872463.1"/>
    </source>
</evidence>
<dbReference type="AlphaFoldDB" id="A0AA88TDE5"/>
<comment type="caution">
    <text evidence="2">The sequence shown here is derived from an EMBL/GenBank/DDBJ whole genome shotgun (WGS) entry which is preliminary data.</text>
</comment>
<sequence length="80" mass="8590">MTSVRSTAAASSFTESEIYERVGEAVRSHGRRPLLPTPAPSRCPFNLMDVINNGRPLLTPTPGHRKSQASRSGSLSPAEV</sequence>
<feature type="compositionally biased region" description="Polar residues" evidence="1">
    <location>
        <begin position="69"/>
        <end position="80"/>
    </location>
</feature>
<accession>A0AA88TDE5</accession>
<proteinExistence type="predicted"/>
<dbReference type="EMBL" id="JAUYZG010000022">
    <property type="protein sequence ID" value="KAK2872463.1"/>
    <property type="molecule type" value="Genomic_DNA"/>
</dbReference>
<dbReference type="Proteomes" id="UP001187343">
    <property type="component" value="Unassembled WGS sequence"/>
</dbReference>